<evidence type="ECO:0000313" key="13">
    <source>
        <dbReference type="Proteomes" id="UP000198802"/>
    </source>
</evidence>
<evidence type="ECO:0000256" key="7">
    <source>
        <dbReference type="ARBA" id="ARBA00022964"/>
    </source>
</evidence>
<feature type="active site" description="Proton acceptor" evidence="10">
    <location>
        <position position="179"/>
    </location>
</feature>
<feature type="active site" description="Proton donor" evidence="10">
    <location>
        <position position="115"/>
    </location>
</feature>
<dbReference type="GO" id="GO:0019380">
    <property type="term" value="P:3-phenylpropionate catabolic process"/>
    <property type="evidence" value="ECO:0007669"/>
    <property type="project" value="UniProtKB-UniRule"/>
</dbReference>
<evidence type="ECO:0000256" key="9">
    <source>
        <dbReference type="ARBA" id="ARBA00023004"/>
    </source>
</evidence>
<evidence type="ECO:0000256" key="8">
    <source>
        <dbReference type="ARBA" id="ARBA00023002"/>
    </source>
</evidence>
<evidence type="ECO:0000256" key="5">
    <source>
        <dbReference type="ARBA" id="ARBA00011881"/>
    </source>
</evidence>
<sequence>MPAALVGISHSPLIGKNDPAPDVLAAVDEAVTDARAFIAAFAPDLVVLYAPDHYNGFFYREMPPFCLATEANAVGDFGSAAGPLSVDGEAARTLADGALARGVDLTVSARMTVDHGFVQPLQVLFGGIDQVPVVPIFVNGVAAPFGPVSRIRALGTAIGLAAADLDRRVLFIGSGGLSHDPPVPILAGAPPRVADGLIEGHPPTPEQRARGEERVVQAGRAYAGGSTSMIAINPAWDELVLDTFAGGRLEDVDAWTVEWMGAEGGGSGHETRAWIAAFASLAATGAYSMTSRFYRPIPEWIAGFAVATALPSGQRDEGLTARPGGLPSKP</sequence>
<evidence type="ECO:0000256" key="2">
    <source>
        <dbReference type="ARBA" id="ARBA00001843"/>
    </source>
</evidence>
<dbReference type="GO" id="GO:0047070">
    <property type="term" value="F:3-carboxyethylcatechol 2,3-dioxygenase activity"/>
    <property type="evidence" value="ECO:0007669"/>
    <property type="project" value="UniProtKB-UniRule"/>
</dbReference>
<comment type="catalytic activity">
    <reaction evidence="2 10">
        <text>3-(2,3-dihydroxyphenyl)propanoate + O2 = (2Z,4E)-2-hydroxy-6-oxonona-2,4-dienedioate + H(+)</text>
        <dbReference type="Rhea" id="RHEA:23840"/>
        <dbReference type="ChEBI" id="CHEBI:15378"/>
        <dbReference type="ChEBI" id="CHEBI:15379"/>
        <dbReference type="ChEBI" id="CHEBI:46951"/>
        <dbReference type="ChEBI" id="CHEBI:66887"/>
        <dbReference type="EC" id="1.13.11.16"/>
    </reaction>
</comment>
<dbReference type="NCBIfam" id="NF009910">
    <property type="entry name" value="PRK13370.1-4"/>
    <property type="match status" value="1"/>
</dbReference>
<proteinExistence type="inferred from homology"/>
<comment type="catalytic activity">
    <reaction evidence="1 10">
        <text>(2E)-3-(2,3-dihydroxyphenyl)prop-2-enoate + O2 = (2Z,4E,7E)-2-hydroxy-6-oxonona-2,4,7-trienedioate + H(+)</text>
        <dbReference type="Rhea" id="RHEA:25054"/>
        <dbReference type="ChEBI" id="CHEBI:15378"/>
        <dbReference type="ChEBI" id="CHEBI:15379"/>
        <dbReference type="ChEBI" id="CHEBI:58642"/>
        <dbReference type="ChEBI" id="CHEBI:66888"/>
        <dbReference type="EC" id="1.13.11.16"/>
    </reaction>
</comment>
<comment type="function">
    <text evidence="10">Catalyzes the non-heme iron(II)-dependent oxidative cleavage of 2,3-dihydroxyphenylpropionic acid and 2,3-dihydroxicinnamic acid into 2-hydroxy-6-ketononadienedioate and 2-hydroxy-6-ketononatrienedioate, respectively.</text>
</comment>
<evidence type="ECO:0000256" key="10">
    <source>
        <dbReference type="HAMAP-Rule" id="MF_01653"/>
    </source>
</evidence>
<dbReference type="Pfam" id="PF02900">
    <property type="entry name" value="LigB"/>
    <property type="match status" value="1"/>
</dbReference>
<dbReference type="GO" id="GO:0008198">
    <property type="term" value="F:ferrous iron binding"/>
    <property type="evidence" value="ECO:0007669"/>
    <property type="project" value="InterPro"/>
</dbReference>
<gene>
    <name evidence="10" type="primary">mhpB</name>
    <name evidence="12" type="ORF">Ga0074812_104120</name>
</gene>
<accession>A0A0S4QIT1</accession>
<comment type="pathway">
    <text evidence="3 10">Aromatic compound metabolism; 3-phenylpropanoate degradation.</text>
</comment>
<keyword evidence="8 10" id="KW-0560">Oxidoreductase</keyword>
<dbReference type="Gene3D" id="3.40.830.10">
    <property type="entry name" value="LigB-like"/>
    <property type="match status" value="1"/>
</dbReference>
<evidence type="ECO:0000256" key="4">
    <source>
        <dbReference type="ARBA" id="ARBA00007030"/>
    </source>
</evidence>
<evidence type="ECO:0000259" key="11">
    <source>
        <dbReference type="Pfam" id="PF02900"/>
    </source>
</evidence>
<evidence type="ECO:0000256" key="6">
    <source>
        <dbReference type="ARBA" id="ARBA00022797"/>
    </source>
</evidence>
<organism evidence="12 13">
    <name type="scientific">Parafrankia irregularis</name>
    <dbReference type="NCBI Taxonomy" id="795642"/>
    <lineage>
        <taxon>Bacteria</taxon>
        <taxon>Bacillati</taxon>
        <taxon>Actinomycetota</taxon>
        <taxon>Actinomycetes</taxon>
        <taxon>Frankiales</taxon>
        <taxon>Frankiaceae</taxon>
        <taxon>Parafrankia</taxon>
    </lineage>
</organism>
<dbReference type="Proteomes" id="UP000198802">
    <property type="component" value="Unassembled WGS sequence"/>
</dbReference>
<dbReference type="EMBL" id="FAOZ01000004">
    <property type="protein sequence ID" value="CUU55039.1"/>
    <property type="molecule type" value="Genomic_DNA"/>
</dbReference>
<evidence type="ECO:0000313" key="12">
    <source>
        <dbReference type="EMBL" id="CUU55039.1"/>
    </source>
</evidence>
<keyword evidence="6 10" id="KW-0058">Aromatic hydrocarbons catabolism</keyword>
<keyword evidence="9 10" id="KW-0408">Iron</keyword>
<dbReference type="SUPFAM" id="SSF53213">
    <property type="entry name" value="LigB-like"/>
    <property type="match status" value="1"/>
</dbReference>
<dbReference type="RefSeq" id="WP_091273715.1">
    <property type="nucleotide sequence ID" value="NZ_FAOZ01000004.1"/>
</dbReference>
<evidence type="ECO:0000256" key="1">
    <source>
        <dbReference type="ARBA" id="ARBA00001748"/>
    </source>
</evidence>
<dbReference type="AlphaFoldDB" id="A0A0S4QIT1"/>
<reference evidence="13" key="1">
    <citation type="submission" date="2015-11" db="EMBL/GenBank/DDBJ databases">
        <authorList>
            <person name="Varghese N."/>
        </authorList>
    </citation>
    <scope>NUCLEOTIDE SEQUENCE [LARGE SCALE GENOMIC DNA]</scope>
    <source>
        <strain evidence="13">DSM 45899</strain>
    </source>
</reference>
<dbReference type="UniPathway" id="UPA00714"/>
<protein>
    <recommendedName>
        <fullName evidence="10">2,3-dihydroxyphenylpropionate/2,3-dihydroxicinnamic acid 1,2-dioxygenase</fullName>
        <ecNumber evidence="10">1.13.11.16</ecNumber>
    </recommendedName>
    <alternativeName>
        <fullName evidence="10">3-carboxyethylcatechol 2,3-dioxygenase</fullName>
    </alternativeName>
</protein>
<keyword evidence="13" id="KW-1185">Reference proteome</keyword>
<name>A0A0S4QIT1_9ACTN</name>
<dbReference type="InterPro" id="IPR023789">
    <property type="entry name" value="DHPP/DHXA_dioxygenase"/>
</dbReference>
<dbReference type="CDD" id="cd07365">
    <property type="entry name" value="MhpB_like"/>
    <property type="match status" value="1"/>
</dbReference>
<dbReference type="HAMAP" id="MF_01653">
    <property type="entry name" value="MhpB"/>
    <property type="match status" value="1"/>
</dbReference>
<comment type="cofactor">
    <cofactor evidence="10">
        <name>Fe(2+)</name>
        <dbReference type="ChEBI" id="CHEBI:29033"/>
    </cofactor>
</comment>
<evidence type="ECO:0000256" key="3">
    <source>
        <dbReference type="ARBA" id="ARBA00005207"/>
    </source>
</evidence>
<feature type="domain" description="Extradiol ring-cleavage dioxygenase class III enzyme subunit B" evidence="11">
    <location>
        <begin position="6"/>
        <end position="304"/>
    </location>
</feature>
<comment type="similarity">
    <text evidence="4 10">Belongs to the LigB/MhpB extradiol dioxygenase family.</text>
</comment>
<keyword evidence="7 10" id="KW-0223">Dioxygenase</keyword>
<dbReference type="EC" id="1.13.11.16" evidence="10"/>
<comment type="subunit">
    <text evidence="5 10">Homotetramer.</text>
</comment>
<dbReference type="InterPro" id="IPR004183">
    <property type="entry name" value="Xdiol_dOase_suB"/>
</dbReference>